<name>A0A6N8ITB6_9BURK</name>
<protein>
    <submittedName>
        <fullName evidence="6">LysR family transcriptional regulator</fullName>
    </submittedName>
</protein>
<dbReference type="InterPro" id="IPR036390">
    <property type="entry name" value="WH_DNA-bd_sf"/>
</dbReference>
<dbReference type="PANTHER" id="PTHR30537">
    <property type="entry name" value="HTH-TYPE TRANSCRIPTIONAL REGULATOR"/>
    <property type="match status" value="1"/>
</dbReference>
<evidence type="ECO:0000256" key="1">
    <source>
        <dbReference type="ARBA" id="ARBA00009437"/>
    </source>
</evidence>
<keyword evidence="4" id="KW-0804">Transcription</keyword>
<dbReference type="EMBL" id="WSEL01000003">
    <property type="protein sequence ID" value="MVQ30124.1"/>
    <property type="molecule type" value="Genomic_DNA"/>
</dbReference>
<gene>
    <name evidence="6" type="ORF">GON04_11735</name>
</gene>
<accession>A0A6N8ITB6</accession>
<comment type="similarity">
    <text evidence="1">Belongs to the LysR transcriptional regulatory family.</text>
</comment>
<organism evidence="6 7">
    <name type="scientific">Ramlibacter pinisoli</name>
    <dbReference type="NCBI Taxonomy" id="2682844"/>
    <lineage>
        <taxon>Bacteria</taxon>
        <taxon>Pseudomonadati</taxon>
        <taxon>Pseudomonadota</taxon>
        <taxon>Betaproteobacteria</taxon>
        <taxon>Burkholderiales</taxon>
        <taxon>Comamonadaceae</taxon>
        <taxon>Ramlibacter</taxon>
    </lineage>
</organism>
<dbReference type="GO" id="GO:0006351">
    <property type="term" value="P:DNA-templated transcription"/>
    <property type="evidence" value="ECO:0007669"/>
    <property type="project" value="TreeGrafter"/>
</dbReference>
<dbReference type="Pfam" id="PF00126">
    <property type="entry name" value="HTH_1"/>
    <property type="match status" value="1"/>
</dbReference>
<dbReference type="PRINTS" id="PR00039">
    <property type="entry name" value="HTHLYSR"/>
</dbReference>
<dbReference type="PANTHER" id="PTHR30537:SF74">
    <property type="entry name" value="HTH-TYPE TRANSCRIPTIONAL REGULATOR TRPI"/>
    <property type="match status" value="1"/>
</dbReference>
<dbReference type="Gene3D" id="3.40.190.10">
    <property type="entry name" value="Periplasmic binding protein-like II"/>
    <property type="match status" value="2"/>
</dbReference>
<sequence>MDPMHVTHAPDALRGIPMECLRSFEAAARTLNFTRAAAELHLTQSAVSRAIRTLEERLGTALFERHPLSVILTPAGRTLAVDVSRALDVLRESVRRAQSQRGRAELVVRVPRGLAVGWLFSRVAAFAMRNPEIDVRLALAQRVGTDADRAMSDSVYAAGSDFAIRLLHRDQAEDRLPRFLDEYILPCCAPGLIPSCAGKGLMSVQDVLHAPILEYDDGLTPLEGNWSNWCQMVGVQAPSESEAWLRVSDWQAVFELAARGKGVCLGRTPMVTDHLRSGALVAPTRGVLLAPHAYYLLTQPAQDRRVMTFASWLTEEVASQRKFDEALLAGRHVIDPLHNGSSSRQTRPGRRRLP</sequence>
<proteinExistence type="inferred from homology"/>
<dbReference type="GO" id="GO:0003700">
    <property type="term" value="F:DNA-binding transcription factor activity"/>
    <property type="evidence" value="ECO:0007669"/>
    <property type="project" value="InterPro"/>
</dbReference>
<evidence type="ECO:0000259" key="5">
    <source>
        <dbReference type="PROSITE" id="PS50931"/>
    </source>
</evidence>
<evidence type="ECO:0000256" key="4">
    <source>
        <dbReference type="ARBA" id="ARBA00023163"/>
    </source>
</evidence>
<evidence type="ECO:0000313" key="6">
    <source>
        <dbReference type="EMBL" id="MVQ30124.1"/>
    </source>
</evidence>
<reference evidence="6 7" key="1">
    <citation type="submission" date="2019-12" db="EMBL/GenBank/DDBJ databases">
        <authorList>
            <person name="Huq M.A."/>
        </authorList>
    </citation>
    <scope>NUCLEOTIDE SEQUENCE [LARGE SCALE GENOMIC DNA]</scope>
    <source>
        <strain evidence="6 7">MAH-25</strain>
    </source>
</reference>
<evidence type="ECO:0000256" key="2">
    <source>
        <dbReference type="ARBA" id="ARBA00023015"/>
    </source>
</evidence>
<evidence type="ECO:0000313" key="7">
    <source>
        <dbReference type="Proteomes" id="UP000469385"/>
    </source>
</evidence>
<dbReference type="InterPro" id="IPR036388">
    <property type="entry name" value="WH-like_DNA-bd_sf"/>
</dbReference>
<dbReference type="Gene3D" id="1.10.10.10">
    <property type="entry name" value="Winged helix-like DNA-binding domain superfamily/Winged helix DNA-binding domain"/>
    <property type="match status" value="1"/>
</dbReference>
<dbReference type="InterPro" id="IPR000847">
    <property type="entry name" value="LysR_HTH_N"/>
</dbReference>
<dbReference type="SUPFAM" id="SSF53850">
    <property type="entry name" value="Periplasmic binding protein-like II"/>
    <property type="match status" value="1"/>
</dbReference>
<dbReference type="InterPro" id="IPR058163">
    <property type="entry name" value="LysR-type_TF_proteobact-type"/>
</dbReference>
<dbReference type="RefSeq" id="WP_157398045.1">
    <property type="nucleotide sequence ID" value="NZ_WSEL01000003.1"/>
</dbReference>
<keyword evidence="2" id="KW-0805">Transcription regulation</keyword>
<keyword evidence="7" id="KW-1185">Reference proteome</keyword>
<dbReference type="GO" id="GO:0043565">
    <property type="term" value="F:sequence-specific DNA binding"/>
    <property type="evidence" value="ECO:0007669"/>
    <property type="project" value="TreeGrafter"/>
</dbReference>
<dbReference type="SUPFAM" id="SSF46785">
    <property type="entry name" value="Winged helix' DNA-binding domain"/>
    <property type="match status" value="1"/>
</dbReference>
<dbReference type="FunFam" id="1.10.10.10:FF:000001">
    <property type="entry name" value="LysR family transcriptional regulator"/>
    <property type="match status" value="1"/>
</dbReference>
<dbReference type="AlphaFoldDB" id="A0A6N8ITB6"/>
<feature type="domain" description="HTH lysR-type" evidence="5">
    <location>
        <begin position="16"/>
        <end position="73"/>
    </location>
</feature>
<dbReference type="Proteomes" id="UP000469385">
    <property type="component" value="Unassembled WGS sequence"/>
</dbReference>
<comment type="caution">
    <text evidence="6">The sequence shown here is derived from an EMBL/GenBank/DDBJ whole genome shotgun (WGS) entry which is preliminary data.</text>
</comment>
<dbReference type="Pfam" id="PF03466">
    <property type="entry name" value="LysR_substrate"/>
    <property type="match status" value="1"/>
</dbReference>
<dbReference type="InterPro" id="IPR005119">
    <property type="entry name" value="LysR_subst-bd"/>
</dbReference>
<dbReference type="PROSITE" id="PS50931">
    <property type="entry name" value="HTH_LYSR"/>
    <property type="match status" value="1"/>
</dbReference>
<evidence type="ECO:0000256" key="3">
    <source>
        <dbReference type="ARBA" id="ARBA00023125"/>
    </source>
</evidence>
<keyword evidence="3" id="KW-0238">DNA-binding</keyword>